<dbReference type="EMBL" id="JAYGGQ010000006">
    <property type="protein sequence ID" value="MEA5455108.1"/>
    <property type="molecule type" value="Genomic_DNA"/>
</dbReference>
<name>A0ABU5T688_9MICC</name>
<reference evidence="2 3" key="1">
    <citation type="submission" date="2023-12" db="EMBL/GenBank/DDBJ databases">
        <title>Sinomonas terricola sp. nov, isolated from litchi orchard soil in Guangdong, PR China.</title>
        <authorList>
            <person name="Jiaxin W."/>
            <person name="Yang Z."/>
            <person name="Honghui Z."/>
        </authorList>
    </citation>
    <scope>NUCLEOTIDE SEQUENCE [LARGE SCALE GENOMIC DNA]</scope>
    <source>
        <strain evidence="2 3">JGH33</strain>
    </source>
</reference>
<feature type="domain" description="(S)-ureidoglycine aminohydrolase cupin" evidence="1">
    <location>
        <begin position="41"/>
        <end position="110"/>
    </location>
</feature>
<comment type="caution">
    <text evidence="2">The sequence shown here is derived from an EMBL/GenBank/DDBJ whole genome shotgun (WGS) entry which is preliminary data.</text>
</comment>
<dbReference type="SUPFAM" id="SSF51182">
    <property type="entry name" value="RmlC-like cupins"/>
    <property type="match status" value="1"/>
</dbReference>
<evidence type="ECO:0000259" key="1">
    <source>
        <dbReference type="Pfam" id="PF05899"/>
    </source>
</evidence>
<evidence type="ECO:0000313" key="3">
    <source>
        <dbReference type="Proteomes" id="UP001304769"/>
    </source>
</evidence>
<dbReference type="Proteomes" id="UP001304769">
    <property type="component" value="Unassembled WGS sequence"/>
</dbReference>
<gene>
    <name evidence="2" type="ORF">SPF06_10290</name>
</gene>
<dbReference type="PANTHER" id="PTHR40943">
    <property type="entry name" value="CYTOPLASMIC PROTEIN-RELATED"/>
    <property type="match status" value="1"/>
</dbReference>
<organism evidence="2 3">
    <name type="scientific">Sinomonas terricola</name>
    <dbReference type="NCBI Taxonomy" id="3110330"/>
    <lineage>
        <taxon>Bacteria</taxon>
        <taxon>Bacillati</taxon>
        <taxon>Actinomycetota</taxon>
        <taxon>Actinomycetes</taxon>
        <taxon>Micrococcales</taxon>
        <taxon>Micrococcaceae</taxon>
        <taxon>Sinomonas</taxon>
    </lineage>
</organism>
<protein>
    <submittedName>
        <fullName evidence="2">Cupin domain-containing protein</fullName>
    </submittedName>
</protein>
<accession>A0ABU5T688</accession>
<dbReference type="InterPro" id="IPR014710">
    <property type="entry name" value="RmlC-like_jellyroll"/>
</dbReference>
<dbReference type="InterPro" id="IPR008579">
    <property type="entry name" value="UGlyAH_Cupin_dom"/>
</dbReference>
<sequence>MTKAIVITDATLCDAGEHHEKATAEVPGQTESSRTVWESAEGIRAGVWEVTPGTFSSTRVGYHELCQIVSGSATIKEEDGTAFDIGPGSLFITPEGWTGTWTVHESLRKSWVVIPFEALRAATD</sequence>
<dbReference type="Pfam" id="PF05899">
    <property type="entry name" value="Cupin_3"/>
    <property type="match status" value="1"/>
</dbReference>
<proteinExistence type="predicted"/>
<keyword evidence="3" id="KW-1185">Reference proteome</keyword>
<evidence type="ECO:0000313" key="2">
    <source>
        <dbReference type="EMBL" id="MEA5455108.1"/>
    </source>
</evidence>
<dbReference type="PANTHER" id="PTHR40943:SF1">
    <property type="entry name" value="CYTOPLASMIC PROTEIN"/>
    <property type="match status" value="1"/>
</dbReference>
<dbReference type="InterPro" id="IPR011051">
    <property type="entry name" value="RmlC_Cupin_sf"/>
</dbReference>
<dbReference type="RefSeq" id="WP_323278961.1">
    <property type="nucleotide sequence ID" value="NZ_JAYGGQ010000006.1"/>
</dbReference>
<dbReference type="Gene3D" id="2.60.120.10">
    <property type="entry name" value="Jelly Rolls"/>
    <property type="match status" value="1"/>
</dbReference>